<evidence type="ECO:0000313" key="3">
    <source>
        <dbReference type="Proteomes" id="UP000756346"/>
    </source>
</evidence>
<dbReference type="EMBL" id="JAGTJQ010000002">
    <property type="protein sequence ID" value="KAH7037929.1"/>
    <property type="molecule type" value="Genomic_DNA"/>
</dbReference>
<dbReference type="PROSITE" id="PS51186">
    <property type="entry name" value="GNAT"/>
    <property type="match status" value="1"/>
</dbReference>
<keyword evidence="3" id="KW-1185">Reference proteome</keyword>
<dbReference type="OrthoDB" id="64477at2759"/>
<dbReference type="AlphaFoldDB" id="A0A9P8YH94"/>
<protein>
    <submittedName>
        <fullName evidence="2">GNAT family acetyltransferase</fullName>
    </submittedName>
</protein>
<dbReference type="PANTHER" id="PTHR43415">
    <property type="entry name" value="SPERMIDINE N(1)-ACETYLTRANSFERASE"/>
    <property type="match status" value="1"/>
</dbReference>
<name>A0A9P8YH94_9PEZI</name>
<reference evidence="2" key="1">
    <citation type="journal article" date="2021" name="Nat. Commun.">
        <title>Genetic determinants of endophytism in the Arabidopsis root mycobiome.</title>
        <authorList>
            <person name="Mesny F."/>
            <person name="Miyauchi S."/>
            <person name="Thiergart T."/>
            <person name="Pickel B."/>
            <person name="Atanasova L."/>
            <person name="Karlsson M."/>
            <person name="Huettel B."/>
            <person name="Barry K.W."/>
            <person name="Haridas S."/>
            <person name="Chen C."/>
            <person name="Bauer D."/>
            <person name="Andreopoulos W."/>
            <person name="Pangilinan J."/>
            <person name="LaButti K."/>
            <person name="Riley R."/>
            <person name="Lipzen A."/>
            <person name="Clum A."/>
            <person name="Drula E."/>
            <person name="Henrissat B."/>
            <person name="Kohler A."/>
            <person name="Grigoriev I.V."/>
            <person name="Martin F.M."/>
            <person name="Hacquard S."/>
        </authorList>
    </citation>
    <scope>NUCLEOTIDE SEQUENCE</scope>
    <source>
        <strain evidence="2">MPI-CAGE-CH-0230</strain>
    </source>
</reference>
<dbReference type="Gene3D" id="3.40.630.30">
    <property type="match status" value="1"/>
</dbReference>
<organism evidence="2 3">
    <name type="scientific">Microdochium trichocladiopsis</name>
    <dbReference type="NCBI Taxonomy" id="1682393"/>
    <lineage>
        <taxon>Eukaryota</taxon>
        <taxon>Fungi</taxon>
        <taxon>Dikarya</taxon>
        <taxon>Ascomycota</taxon>
        <taxon>Pezizomycotina</taxon>
        <taxon>Sordariomycetes</taxon>
        <taxon>Xylariomycetidae</taxon>
        <taxon>Xylariales</taxon>
        <taxon>Microdochiaceae</taxon>
        <taxon>Microdochium</taxon>
    </lineage>
</organism>
<dbReference type="PANTHER" id="PTHR43415:SF3">
    <property type="entry name" value="GNAT-FAMILY ACETYLTRANSFERASE"/>
    <property type="match status" value="1"/>
</dbReference>
<dbReference type="Pfam" id="PF00583">
    <property type="entry name" value="Acetyltransf_1"/>
    <property type="match status" value="1"/>
</dbReference>
<dbReference type="Proteomes" id="UP000756346">
    <property type="component" value="Unassembled WGS sequence"/>
</dbReference>
<proteinExistence type="predicted"/>
<gene>
    <name evidence="2" type="ORF">B0I36DRAFT_72927</name>
</gene>
<evidence type="ECO:0000313" key="2">
    <source>
        <dbReference type="EMBL" id="KAH7037929.1"/>
    </source>
</evidence>
<feature type="domain" description="N-acetyltransferase" evidence="1">
    <location>
        <begin position="113"/>
        <end position="218"/>
    </location>
</feature>
<dbReference type="GeneID" id="70192832"/>
<evidence type="ECO:0000259" key="1">
    <source>
        <dbReference type="PROSITE" id="PS51186"/>
    </source>
</evidence>
<sequence length="230" mass="25700">MGNSRPFNPFTSQRLVYRAVRDTPEDEAFVHAIQADAEAQSGAMYGLLRPETLKSSNEFKAEVAEKCLLGAIICLPAAASGDPENNNNDTTTNLSTNTSSTALYKDKHNAMAGTPIGIICLKANPPRFAQHRWSEISIDVLAEHRGKGYGAEAIEWSLWYGFRMAGLHRIQIQAFSFNDGACRLYGEKLGFKEEGRQRDHVWFDGGWHDNVIYGMLEDEWRATRDGQAQK</sequence>
<dbReference type="InterPro" id="IPR016181">
    <property type="entry name" value="Acyl_CoA_acyltransferase"/>
</dbReference>
<dbReference type="RefSeq" id="XP_046017050.1">
    <property type="nucleotide sequence ID" value="XM_046163286.1"/>
</dbReference>
<accession>A0A9P8YH94</accession>
<dbReference type="SUPFAM" id="SSF55729">
    <property type="entry name" value="Acyl-CoA N-acyltransferases (Nat)"/>
    <property type="match status" value="1"/>
</dbReference>
<comment type="caution">
    <text evidence="2">The sequence shown here is derived from an EMBL/GenBank/DDBJ whole genome shotgun (WGS) entry which is preliminary data.</text>
</comment>
<dbReference type="GO" id="GO:0016747">
    <property type="term" value="F:acyltransferase activity, transferring groups other than amino-acyl groups"/>
    <property type="evidence" value="ECO:0007669"/>
    <property type="project" value="InterPro"/>
</dbReference>
<dbReference type="InterPro" id="IPR000182">
    <property type="entry name" value="GNAT_dom"/>
</dbReference>